<proteinExistence type="predicted"/>
<name>A0AAD7D903_MYCRO</name>
<dbReference type="AlphaFoldDB" id="A0AAD7D903"/>
<sequence>MSGAAVFNDLMQQLIVDKLPFGGVGESGHGVRVSKYTYDFINHSFSIDVPKEVEPFNSLPDVSEEEFKAMTVAAFLPIPDTV</sequence>
<evidence type="ECO:0000313" key="1">
    <source>
        <dbReference type="EMBL" id="KAJ7685889.1"/>
    </source>
</evidence>
<dbReference type="EMBL" id="JARKIE010000101">
    <property type="protein sequence ID" value="KAJ7685889.1"/>
    <property type="molecule type" value="Genomic_DNA"/>
</dbReference>
<dbReference type="Proteomes" id="UP001221757">
    <property type="component" value="Unassembled WGS sequence"/>
</dbReference>
<evidence type="ECO:0000313" key="2">
    <source>
        <dbReference type="Proteomes" id="UP001221757"/>
    </source>
</evidence>
<dbReference type="Gene3D" id="3.40.309.10">
    <property type="entry name" value="Aldehyde Dehydrogenase, Chain A, domain 2"/>
    <property type="match status" value="1"/>
</dbReference>
<protein>
    <submittedName>
        <fullName evidence="1">Uncharacterized protein</fullName>
    </submittedName>
</protein>
<organism evidence="1 2">
    <name type="scientific">Mycena rosella</name>
    <name type="common">Pink bonnet</name>
    <name type="synonym">Agaricus rosellus</name>
    <dbReference type="NCBI Taxonomy" id="1033263"/>
    <lineage>
        <taxon>Eukaryota</taxon>
        <taxon>Fungi</taxon>
        <taxon>Dikarya</taxon>
        <taxon>Basidiomycota</taxon>
        <taxon>Agaricomycotina</taxon>
        <taxon>Agaricomycetes</taxon>
        <taxon>Agaricomycetidae</taxon>
        <taxon>Agaricales</taxon>
        <taxon>Marasmiineae</taxon>
        <taxon>Mycenaceae</taxon>
        <taxon>Mycena</taxon>
    </lineage>
</organism>
<gene>
    <name evidence="1" type="ORF">B0H17DRAFT_1204586</name>
</gene>
<dbReference type="GO" id="GO:0016620">
    <property type="term" value="F:oxidoreductase activity, acting on the aldehyde or oxo group of donors, NAD or NADP as acceptor"/>
    <property type="evidence" value="ECO:0007669"/>
    <property type="project" value="InterPro"/>
</dbReference>
<dbReference type="InterPro" id="IPR016163">
    <property type="entry name" value="Ald_DH_C"/>
</dbReference>
<accession>A0AAD7D903</accession>
<comment type="caution">
    <text evidence="1">The sequence shown here is derived from an EMBL/GenBank/DDBJ whole genome shotgun (WGS) entry which is preliminary data.</text>
</comment>
<reference evidence="1" key="1">
    <citation type="submission" date="2023-03" db="EMBL/GenBank/DDBJ databases">
        <title>Massive genome expansion in bonnet fungi (Mycena s.s.) driven by repeated elements and novel gene families across ecological guilds.</title>
        <authorList>
            <consortium name="Lawrence Berkeley National Laboratory"/>
            <person name="Harder C.B."/>
            <person name="Miyauchi S."/>
            <person name="Viragh M."/>
            <person name="Kuo A."/>
            <person name="Thoen E."/>
            <person name="Andreopoulos B."/>
            <person name="Lu D."/>
            <person name="Skrede I."/>
            <person name="Drula E."/>
            <person name="Henrissat B."/>
            <person name="Morin E."/>
            <person name="Kohler A."/>
            <person name="Barry K."/>
            <person name="LaButti K."/>
            <person name="Morin E."/>
            <person name="Salamov A."/>
            <person name="Lipzen A."/>
            <person name="Mereny Z."/>
            <person name="Hegedus B."/>
            <person name="Baldrian P."/>
            <person name="Stursova M."/>
            <person name="Weitz H."/>
            <person name="Taylor A."/>
            <person name="Grigoriev I.V."/>
            <person name="Nagy L.G."/>
            <person name="Martin F."/>
            <person name="Kauserud H."/>
        </authorList>
    </citation>
    <scope>NUCLEOTIDE SEQUENCE</scope>
    <source>
        <strain evidence="1">CBHHK067</strain>
    </source>
</reference>
<keyword evidence="2" id="KW-1185">Reference proteome</keyword>
<dbReference type="InterPro" id="IPR016162">
    <property type="entry name" value="Ald_DH_N"/>
</dbReference>
<dbReference type="Gene3D" id="3.40.605.10">
    <property type="entry name" value="Aldehyde Dehydrogenase, Chain A, domain 1"/>
    <property type="match status" value="1"/>
</dbReference>